<organism evidence="2 3">
    <name type="scientific">Clonostachys solani</name>
    <dbReference type="NCBI Taxonomy" id="160281"/>
    <lineage>
        <taxon>Eukaryota</taxon>
        <taxon>Fungi</taxon>
        <taxon>Dikarya</taxon>
        <taxon>Ascomycota</taxon>
        <taxon>Pezizomycotina</taxon>
        <taxon>Sordariomycetes</taxon>
        <taxon>Hypocreomycetidae</taxon>
        <taxon>Hypocreales</taxon>
        <taxon>Bionectriaceae</taxon>
        <taxon>Clonostachys</taxon>
    </lineage>
</organism>
<dbReference type="InterPro" id="IPR021858">
    <property type="entry name" value="Fun_TF"/>
</dbReference>
<dbReference type="AlphaFoldDB" id="A0A9N9Z0L3"/>
<dbReference type="EMBL" id="CABFOC020000015">
    <property type="protein sequence ID" value="CAH0046861.1"/>
    <property type="molecule type" value="Genomic_DNA"/>
</dbReference>
<evidence type="ECO:0008006" key="4">
    <source>
        <dbReference type="Google" id="ProtNLM"/>
    </source>
</evidence>
<keyword evidence="1" id="KW-0539">Nucleus</keyword>
<sequence length="551" mass="61363">MLEDGMHLEVSTSPVATEWDTPYNWGWAPPSEPSGEKPKAHTLPPSLDHHPLLGDIPISHEPFTIPALGDSQVSAFPWLQNESDVSPSPGMEIVLRQSFGNDGDFCTNSPSSPSEHGQTSNDGLEEIFIPHSLSASLNLFPSDTEPSAIHHFKTYMTSTLSVKNAQWNIFSHFLASSKANTFSPIRSGIIAWAAAHNGLDGQNSSDEYLAHYAQASAEMDTLTTSLVVMNDWRQEQLGVVLATAYFLSHCDLVTGNMSGLVSRLDSIRELIKGRCNLLSSELTGVSARLLLWLAYLDLRRSIFLPKGGHAADTIIWIIENQESLARLYLRSRLYLKEAFGESYPSLELRDDMIQDPVNLKFAEGMSILGRILQYARDGDESTPGLSNDLEMLHSDMIELERECDLALQGFDSNGSISITRTSYHWLNLKVTIQSGLILLSRMRNPSCRTDDEAQSAAYKILKITIQLRKANKLHNPHSVFSVLPIFLAGIETIDEVHQDWIMRFLEDARGWGLHVQRAAKVLQRAVERQKQTGRRLGFKDIASLASEQLVL</sequence>
<gene>
    <name evidence="2" type="ORF">CSOL1703_00013097</name>
</gene>
<dbReference type="Pfam" id="PF11951">
    <property type="entry name" value="Fungal_trans_2"/>
    <property type="match status" value="1"/>
</dbReference>
<reference evidence="2" key="1">
    <citation type="submission" date="2021-10" db="EMBL/GenBank/DDBJ databases">
        <authorList>
            <person name="Piombo E."/>
        </authorList>
    </citation>
    <scope>NUCLEOTIDE SEQUENCE</scope>
</reference>
<proteinExistence type="predicted"/>
<comment type="caution">
    <text evidence="2">The sequence shown here is derived from an EMBL/GenBank/DDBJ whole genome shotgun (WGS) entry which is preliminary data.</text>
</comment>
<dbReference type="Proteomes" id="UP000775872">
    <property type="component" value="Unassembled WGS sequence"/>
</dbReference>
<accession>A0A9N9Z0L3</accession>
<evidence type="ECO:0000313" key="3">
    <source>
        <dbReference type="Proteomes" id="UP000775872"/>
    </source>
</evidence>
<evidence type="ECO:0000256" key="1">
    <source>
        <dbReference type="ARBA" id="ARBA00023242"/>
    </source>
</evidence>
<evidence type="ECO:0000313" key="2">
    <source>
        <dbReference type="EMBL" id="CAH0046861.1"/>
    </source>
</evidence>
<protein>
    <recommendedName>
        <fullName evidence="4">Fungal-specific transcription factor domain-containing protein</fullName>
    </recommendedName>
</protein>
<keyword evidence="3" id="KW-1185">Reference proteome</keyword>
<name>A0A9N9Z0L3_9HYPO</name>
<dbReference type="OrthoDB" id="648861at2759"/>